<dbReference type="AlphaFoldDB" id="A0A0M0BXT3"/>
<feature type="domain" description="DJ-1/PfpI" evidence="3">
    <location>
        <begin position="3"/>
        <end position="165"/>
    </location>
</feature>
<sequence length="187" mass="20180">MVKVLVFLATGFEEIETVTIVDVLRRAGLEVVLTGLSNKVVEGAHSMKIVRDRSIDDVKIDDFDAVIVPGGNPGYKNLRKDSRVIELIKMAFESKKMIAAICAAPAVLSDAGVLNGKFCTIYPGMENELENGRGISKQDIVVVDGNLITSQGPATALPFALIIVEKLAGKQIAESVKEKTLANILKW</sequence>
<dbReference type="InterPro" id="IPR029062">
    <property type="entry name" value="Class_I_gatase-like"/>
</dbReference>
<dbReference type="Proteomes" id="UP000037237">
    <property type="component" value="Unassembled WGS sequence"/>
</dbReference>
<accession>A0A0M0BXT3</accession>
<keyword evidence="2" id="KW-0677">Repeat</keyword>
<proteinExistence type="inferred from homology"/>
<dbReference type="NCBIfam" id="TIGR01383">
    <property type="entry name" value="not_thiJ"/>
    <property type="match status" value="1"/>
</dbReference>
<dbReference type="InterPro" id="IPR002818">
    <property type="entry name" value="DJ-1/PfpI"/>
</dbReference>
<name>A0A0M0BXT3_9ARCH</name>
<dbReference type="InterPro" id="IPR006287">
    <property type="entry name" value="DJ-1"/>
</dbReference>
<reference evidence="4 5" key="1">
    <citation type="submission" date="2015-06" db="EMBL/GenBank/DDBJ databases">
        <title>New insights into the roles of widespread benthic archaea in carbon and nitrogen cycling.</title>
        <authorList>
            <person name="Lazar C.S."/>
            <person name="Baker B.J."/>
            <person name="Seitz K.W."/>
            <person name="Hyde A.S."/>
            <person name="Dick G.J."/>
            <person name="Hinrichs K.-U."/>
            <person name="Teske A.P."/>
        </authorList>
    </citation>
    <scope>NUCLEOTIDE SEQUENCE [LARGE SCALE GENOMIC DNA]</scope>
    <source>
        <strain evidence="4">SG8-32-1</strain>
    </source>
</reference>
<dbReference type="GO" id="GO:0005737">
    <property type="term" value="C:cytoplasm"/>
    <property type="evidence" value="ECO:0007669"/>
    <property type="project" value="UniProtKB-ARBA"/>
</dbReference>
<gene>
    <name evidence="4" type="ORF">AC477_01600</name>
</gene>
<dbReference type="InterPro" id="IPR006286">
    <property type="entry name" value="C56_PfpI-like"/>
</dbReference>
<dbReference type="PANTHER" id="PTHR48094:SF12">
    <property type="entry name" value="PARKINSON DISEASE PROTEIN 7 HOMOLOG"/>
    <property type="match status" value="1"/>
</dbReference>
<evidence type="ECO:0000256" key="1">
    <source>
        <dbReference type="ARBA" id="ARBA00008542"/>
    </source>
</evidence>
<organism evidence="4 5">
    <name type="scientific">miscellaneous Crenarchaeota group-1 archaeon SG8-32-1</name>
    <dbReference type="NCBI Taxonomy" id="1685124"/>
    <lineage>
        <taxon>Archaea</taxon>
        <taxon>Candidatus Bathyarchaeota</taxon>
        <taxon>MCG-1</taxon>
    </lineage>
</organism>
<comment type="caution">
    <text evidence="4">The sequence shown here is derived from an EMBL/GenBank/DDBJ whole genome shotgun (WGS) entry which is preliminary data.</text>
</comment>
<evidence type="ECO:0000313" key="4">
    <source>
        <dbReference type="EMBL" id="KON33412.1"/>
    </source>
</evidence>
<protein>
    <recommendedName>
        <fullName evidence="3">DJ-1/PfpI domain-containing protein</fullName>
    </recommendedName>
</protein>
<evidence type="ECO:0000256" key="2">
    <source>
        <dbReference type="ARBA" id="ARBA00022737"/>
    </source>
</evidence>
<evidence type="ECO:0000259" key="3">
    <source>
        <dbReference type="Pfam" id="PF01965"/>
    </source>
</evidence>
<dbReference type="PROSITE" id="PS51276">
    <property type="entry name" value="PEPTIDASE_C56_PFPI"/>
    <property type="match status" value="1"/>
</dbReference>
<dbReference type="FunFam" id="3.40.50.880:FF:000015">
    <property type="entry name" value="Protein DJ-1 homolog C"/>
    <property type="match status" value="1"/>
</dbReference>
<dbReference type="EMBL" id="LFWU01000031">
    <property type="protein sequence ID" value="KON33412.1"/>
    <property type="molecule type" value="Genomic_DNA"/>
</dbReference>
<dbReference type="Pfam" id="PF01965">
    <property type="entry name" value="DJ-1_PfpI"/>
    <property type="match status" value="1"/>
</dbReference>
<dbReference type="CDD" id="cd03135">
    <property type="entry name" value="GATase1_DJ-1"/>
    <property type="match status" value="1"/>
</dbReference>
<dbReference type="SUPFAM" id="SSF52317">
    <property type="entry name" value="Class I glutamine amidotransferase-like"/>
    <property type="match status" value="1"/>
</dbReference>
<dbReference type="InterPro" id="IPR050325">
    <property type="entry name" value="Prot/Nucl_acid_deglycase"/>
</dbReference>
<dbReference type="PANTHER" id="PTHR48094">
    <property type="entry name" value="PROTEIN/NUCLEIC ACID DEGLYCASE DJ-1-RELATED"/>
    <property type="match status" value="1"/>
</dbReference>
<comment type="similarity">
    <text evidence="1">Belongs to the peptidase C56 family.</text>
</comment>
<evidence type="ECO:0000313" key="5">
    <source>
        <dbReference type="Proteomes" id="UP000037237"/>
    </source>
</evidence>
<dbReference type="Gene3D" id="3.40.50.880">
    <property type="match status" value="1"/>
</dbReference>